<dbReference type="AlphaFoldDB" id="A0A059DDP1"/>
<dbReference type="EMBL" id="KK198753">
    <property type="protein sequence ID" value="KCW88697.1"/>
    <property type="molecule type" value="Genomic_DNA"/>
</dbReference>
<sequence length="88" mass="10301">MKNHDIACHKPFSIARKQNINQIKLITHPRTPGLNVYRVEIAALYMQIIIFPFRYLRVISRPKKKSLRLIPSGTNNSSEFWHIVCSKI</sequence>
<feature type="transmembrane region" description="Helical" evidence="1">
    <location>
        <begin position="36"/>
        <end position="56"/>
    </location>
</feature>
<keyword evidence="1" id="KW-0472">Membrane</keyword>
<proteinExistence type="predicted"/>
<dbReference type="InParanoid" id="A0A059DDP1"/>
<organism evidence="2">
    <name type="scientific">Eucalyptus grandis</name>
    <name type="common">Flooded gum</name>
    <dbReference type="NCBI Taxonomy" id="71139"/>
    <lineage>
        <taxon>Eukaryota</taxon>
        <taxon>Viridiplantae</taxon>
        <taxon>Streptophyta</taxon>
        <taxon>Embryophyta</taxon>
        <taxon>Tracheophyta</taxon>
        <taxon>Spermatophyta</taxon>
        <taxon>Magnoliopsida</taxon>
        <taxon>eudicotyledons</taxon>
        <taxon>Gunneridae</taxon>
        <taxon>Pentapetalae</taxon>
        <taxon>rosids</taxon>
        <taxon>malvids</taxon>
        <taxon>Myrtales</taxon>
        <taxon>Myrtaceae</taxon>
        <taxon>Myrtoideae</taxon>
        <taxon>Eucalypteae</taxon>
        <taxon>Eucalyptus</taxon>
    </lineage>
</organism>
<dbReference type="Gramene" id="KCW88697">
    <property type="protein sequence ID" value="KCW88697"/>
    <property type="gene ID" value="EUGRSUZ_A01052"/>
</dbReference>
<name>A0A059DDP1_EUCGR</name>
<keyword evidence="1" id="KW-1133">Transmembrane helix</keyword>
<protein>
    <submittedName>
        <fullName evidence="2">Uncharacterized protein</fullName>
    </submittedName>
</protein>
<evidence type="ECO:0000256" key="1">
    <source>
        <dbReference type="SAM" id="Phobius"/>
    </source>
</evidence>
<evidence type="ECO:0000313" key="2">
    <source>
        <dbReference type="EMBL" id="KCW88697.1"/>
    </source>
</evidence>
<keyword evidence="1" id="KW-0812">Transmembrane</keyword>
<reference evidence="2" key="1">
    <citation type="submission" date="2013-07" db="EMBL/GenBank/DDBJ databases">
        <title>The genome of Eucalyptus grandis.</title>
        <authorList>
            <person name="Schmutz J."/>
            <person name="Hayes R."/>
            <person name="Myburg A."/>
            <person name="Tuskan G."/>
            <person name="Grattapaglia D."/>
            <person name="Rokhsar D.S."/>
        </authorList>
    </citation>
    <scope>NUCLEOTIDE SEQUENCE</scope>
    <source>
        <tissue evidence="2">Leaf extractions</tissue>
    </source>
</reference>
<gene>
    <name evidence="2" type="ORF">EUGRSUZ_A01052</name>
</gene>
<accession>A0A059DDP1</accession>